<dbReference type="EMBL" id="JBGBPQ010000017">
    <property type="protein sequence ID" value="KAL1508038.1"/>
    <property type="molecule type" value="Genomic_DNA"/>
</dbReference>
<sequence>MRFASGMSRVGLLVACVAVWPIGVRGASAETLEELDIPRMQQFVNDHDKVILYVSNGACAECDAVAQTLASIATHVPDVPIARIDGSRDGGKLASHFGAPAGSAVLRALFRNAPPGKRVLAYAGPIAHDPVMEWCRSVAAWTGGEELPVGWTAGGGDGQQGSMPSVKVTEKAEL</sequence>
<evidence type="ECO:0000256" key="2">
    <source>
        <dbReference type="SAM" id="SignalP"/>
    </source>
</evidence>
<keyword evidence="2" id="KW-0732">Signal</keyword>
<dbReference type="InterPro" id="IPR036249">
    <property type="entry name" value="Thioredoxin-like_sf"/>
</dbReference>
<dbReference type="SUPFAM" id="SSF52833">
    <property type="entry name" value="Thioredoxin-like"/>
    <property type="match status" value="1"/>
</dbReference>
<protein>
    <recommendedName>
        <fullName evidence="5">Glutaredoxin-like protein</fullName>
    </recommendedName>
</protein>
<organism evidence="3 4">
    <name type="scientific">Prymnesium parvum</name>
    <name type="common">Toxic golden alga</name>
    <dbReference type="NCBI Taxonomy" id="97485"/>
    <lineage>
        <taxon>Eukaryota</taxon>
        <taxon>Haptista</taxon>
        <taxon>Haptophyta</taxon>
        <taxon>Prymnesiophyceae</taxon>
        <taxon>Prymnesiales</taxon>
        <taxon>Prymnesiaceae</taxon>
        <taxon>Prymnesium</taxon>
    </lineage>
</organism>
<evidence type="ECO:0000313" key="4">
    <source>
        <dbReference type="Proteomes" id="UP001515480"/>
    </source>
</evidence>
<evidence type="ECO:0008006" key="5">
    <source>
        <dbReference type="Google" id="ProtNLM"/>
    </source>
</evidence>
<dbReference type="Proteomes" id="UP001515480">
    <property type="component" value="Unassembled WGS sequence"/>
</dbReference>
<evidence type="ECO:0000256" key="1">
    <source>
        <dbReference type="SAM" id="MobiDB-lite"/>
    </source>
</evidence>
<feature type="signal peptide" evidence="2">
    <location>
        <begin position="1"/>
        <end position="29"/>
    </location>
</feature>
<name>A0AB34IYJ2_PRYPA</name>
<gene>
    <name evidence="3" type="ORF">AB1Y20_007634</name>
</gene>
<evidence type="ECO:0000313" key="3">
    <source>
        <dbReference type="EMBL" id="KAL1508038.1"/>
    </source>
</evidence>
<keyword evidence="4" id="KW-1185">Reference proteome</keyword>
<feature type="region of interest" description="Disordered" evidence="1">
    <location>
        <begin position="151"/>
        <end position="174"/>
    </location>
</feature>
<comment type="caution">
    <text evidence="3">The sequence shown here is derived from an EMBL/GenBank/DDBJ whole genome shotgun (WGS) entry which is preliminary data.</text>
</comment>
<accession>A0AB34IYJ2</accession>
<feature type="chain" id="PRO_5044303717" description="Glutaredoxin-like protein" evidence="2">
    <location>
        <begin position="30"/>
        <end position="174"/>
    </location>
</feature>
<proteinExistence type="predicted"/>
<reference evidence="3 4" key="1">
    <citation type="journal article" date="2024" name="Science">
        <title>Giant polyketide synthase enzymes in the biosynthesis of giant marine polyether toxins.</title>
        <authorList>
            <person name="Fallon T.R."/>
            <person name="Shende V.V."/>
            <person name="Wierzbicki I.H."/>
            <person name="Pendleton A.L."/>
            <person name="Watervoot N.F."/>
            <person name="Auber R.P."/>
            <person name="Gonzalez D.J."/>
            <person name="Wisecaver J.H."/>
            <person name="Moore B.S."/>
        </authorList>
    </citation>
    <scope>NUCLEOTIDE SEQUENCE [LARGE SCALE GENOMIC DNA]</scope>
    <source>
        <strain evidence="3 4">12B1</strain>
    </source>
</reference>
<dbReference type="AlphaFoldDB" id="A0AB34IYJ2"/>